<accession>A0A9W7T1J8</accession>
<evidence type="ECO:0000313" key="2">
    <source>
        <dbReference type="EMBL" id="KAH9845395.1"/>
    </source>
</evidence>
<name>A0A9W7T1J8_9PEZI</name>
<comment type="caution">
    <text evidence="2">The sequence shown here is derived from an EMBL/GenBank/DDBJ whole genome shotgun (WGS) entry which is preliminary data.</text>
</comment>
<feature type="region of interest" description="Disordered" evidence="1">
    <location>
        <begin position="16"/>
        <end position="43"/>
    </location>
</feature>
<protein>
    <submittedName>
        <fullName evidence="2">Uncharacterized protein</fullName>
    </submittedName>
</protein>
<organism evidence="2 3">
    <name type="scientific">Teratosphaeria destructans</name>
    <dbReference type="NCBI Taxonomy" id="418781"/>
    <lineage>
        <taxon>Eukaryota</taxon>
        <taxon>Fungi</taxon>
        <taxon>Dikarya</taxon>
        <taxon>Ascomycota</taxon>
        <taxon>Pezizomycotina</taxon>
        <taxon>Dothideomycetes</taxon>
        <taxon>Dothideomycetidae</taxon>
        <taxon>Mycosphaerellales</taxon>
        <taxon>Teratosphaeriaceae</taxon>
        <taxon>Teratosphaeria</taxon>
    </lineage>
</organism>
<evidence type="ECO:0000256" key="1">
    <source>
        <dbReference type="SAM" id="MobiDB-lite"/>
    </source>
</evidence>
<dbReference type="Proteomes" id="UP001138500">
    <property type="component" value="Unassembled WGS sequence"/>
</dbReference>
<sequence>MGKEIWVLATSAPFPRTTVPSPNLPRETRSESSSSIGHAHPLPHLNWRTSERWWNPAASSRVGSMLANGHYGAHGSGAVYDATLELSHHQSGVPTRG</sequence>
<reference evidence="2 3" key="2">
    <citation type="journal article" date="2021" name="Curr. Genet.">
        <title>Genetic response to nitrogen starvation in the aggressive Eucalyptus foliar pathogen Teratosphaeria destructans.</title>
        <authorList>
            <person name="Havenga M."/>
            <person name="Wingfield B.D."/>
            <person name="Wingfield M.J."/>
            <person name="Dreyer L.L."/>
            <person name="Roets F."/>
            <person name="Aylward J."/>
        </authorList>
    </citation>
    <scope>NUCLEOTIDE SEQUENCE [LARGE SCALE GENOMIC DNA]</scope>
    <source>
        <strain evidence="2">CMW44962</strain>
    </source>
</reference>
<keyword evidence="3" id="KW-1185">Reference proteome</keyword>
<dbReference type="EMBL" id="RIBY02000080">
    <property type="protein sequence ID" value="KAH9845395.1"/>
    <property type="molecule type" value="Genomic_DNA"/>
</dbReference>
<reference evidence="2 3" key="1">
    <citation type="journal article" date="2018" name="IMA Fungus">
        <title>IMA Genome-F 10: Nine draft genome sequences of Claviceps purpurea s.lat., including C. arundinis, C. humidiphila, and C. cf. spartinae, pseudomolecules for the pitch canker pathogen Fusarium circinatum, draft genome of Davidsoniella eucalypti, Grosmannia galeiformis, Quambalaria eucalypti, and Teratosphaeria destructans.</title>
        <authorList>
            <person name="Wingfield B.D."/>
            <person name="Liu M."/>
            <person name="Nguyen H.D."/>
            <person name="Lane F.A."/>
            <person name="Morgan S.W."/>
            <person name="De Vos L."/>
            <person name="Wilken P.M."/>
            <person name="Duong T.A."/>
            <person name="Aylward J."/>
            <person name="Coetzee M.P."/>
            <person name="Dadej K."/>
            <person name="De Beer Z.W."/>
            <person name="Findlay W."/>
            <person name="Havenga M."/>
            <person name="Kolarik M."/>
            <person name="Menzies J.G."/>
            <person name="Naidoo K."/>
            <person name="Pochopski O."/>
            <person name="Shoukouhi P."/>
            <person name="Santana Q.C."/>
            <person name="Seifert K.A."/>
            <person name="Soal N."/>
            <person name="Steenkamp E.T."/>
            <person name="Tatham C.T."/>
            <person name="van der Nest M.A."/>
            <person name="Wingfield M.J."/>
        </authorList>
    </citation>
    <scope>NUCLEOTIDE SEQUENCE [LARGE SCALE GENOMIC DNA]</scope>
    <source>
        <strain evidence="2">CMW44962</strain>
    </source>
</reference>
<proteinExistence type="predicted"/>
<evidence type="ECO:0000313" key="3">
    <source>
        <dbReference type="Proteomes" id="UP001138500"/>
    </source>
</evidence>
<dbReference type="AlphaFoldDB" id="A0A9W7T1J8"/>
<gene>
    <name evidence="2" type="ORF">Tdes44962_MAKER06680</name>
</gene>